<accession>A0A663N4U0</accession>
<reference evidence="6" key="2">
    <citation type="submission" date="2025-09" db="UniProtKB">
        <authorList>
            <consortium name="Ensembl"/>
        </authorList>
    </citation>
    <scope>IDENTIFICATION</scope>
</reference>
<dbReference type="AlphaFoldDB" id="A0A663N4U0"/>
<dbReference type="PROSITE" id="PS50240">
    <property type="entry name" value="TRYPSIN_DOM"/>
    <property type="match status" value="1"/>
</dbReference>
<dbReference type="SUPFAM" id="SSF50494">
    <property type="entry name" value="Trypsin-like serine proteases"/>
    <property type="match status" value="1"/>
</dbReference>
<dbReference type="InterPro" id="IPR043504">
    <property type="entry name" value="Peptidase_S1_PA_chymotrypsin"/>
</dbReference>
<dbReference type="Pfam" id="PF00089">
    <property type="entry name" value="Trypsin"/>
    <property type="match status" value="1"/>
</dbReference>
<dbReference type="InterPro" id="IPR001254">
    <property type="entry name" value="Trypsin_dom"/>
</dbReference>
<dbReference type="Proteomes" id="UP000472269">
    <property type="component" value="Unplaced"/>
</dbReference>
<dbReference type="InterPro" id="IPR001314">
    <property type="entry name" value="Peptidase_S1A"/>
</dbReference>
<dbReference type="InterPro" id="IPR009003">
    <property type="entry name" value="Peptidase_S1_PA"/>
</dbReference>
<evidence type="ECO:0000256" key="1">
    <source>
        <dbReference type="ARBA" id="ARBA00022670"/>
    </source>
</evidence>
<dbReference type="CDD" id="cd00190">
    <property type="entry name" value="Tryp_SPc"/>
    <property type="match status" value="1"/>
</dbReference>
<dbReference type="FunFam" id="2.40.10.10:FF:000004">
    <property type="entry name" value="Tryptase gamma 1"/>
    <property type="match status" value="1"/>
</dbReference>
<dbReference type="GO" id="GO:0004252">
    <property type="term" value="F:serine-type endopeptidase activity"/>
    <property type="evidence" value="ECO:0007669"/>
    <property type="project" value="InterPro"/>
</dbReference>
<dbReference type="PANTHER" id="PTHR24252:SF8">
    <property type="entry name" value="ACROSIN"/>
    <property type="match status" value="1"/>
</dbReference>
<feature type="domain" description="Peptidase S1" evidence="5">
    <location>
        <begin position="41"/>
        <end position="268"/>
    </location>
</feature>
<evidence type="ECO:0000313" key="6">
    <source>
        <dbReference type="Ensembl" id="ENSACUP00000019454.1"/>
    </source>
</evidence>
<evidence type="ECO:0000256" key="4">
    <source>
        <dbReference type="ARBA" id="ARBA00023157"/>
    </source>
</evidence>
<sequence>AEPTDVLQEANVHLIDLNSFSGCRGTCGLRPTAAADDTSHVVGGRDAQAGGWPWIVSIQDTRRRGTGHVCEGSLISPQWVLTAAHCFTEARWRVVVGATSLPQPGPESQVRSVKQLLVHEEYNKISQSNDIALLQLDEPVRCSDSIQLACVPDASLKVSELTTCYISGWGTTMAREPADVLQEAKVLLIDLKLCNSRQWYAGAVHPHNLCAGYPQGGIDTCQLLQFFNCGPGLSPAGTLTACGPKGSLHVKGLLSPAHAPLSAQKCSG</sequence>
<keyword evidence="2" id="KW-0378">Hydrolase</keyword>
<keyword evidence="4" id="KW-1015">Disulfide bond</keyword>
<dbReference type="SMART" id="SM00020">
    <property type="entry name" value="Tryp_SPc"/>
    <property type="match status" value="1"/>
</dbReference>
<evidence type="ECO:0000256" key="3">
    <source>
        <dbReference type="ARBA" id="ARBA00022825"/>
    </source>
</evidence>
<protein>
    <recommendedName>
        <fullName evidence="5">Peptidase S1 domain-containing protein</fullName>
    </recommendedName>
</protein>
<dbReference type="PROSITE" id="PS00134">
    <property type="entry name" value="TRYPSIN_HIS"/>
    <property type="match status" value="1"/>
</dbReference>
<dbReference type="InterPro" id="IPR018114">
    <property type="entry name" value="TRYPSIN_HIS"/>
</dbReference>
<keyword evidence="7" id="KW-1185">Reference proteome</keyword>
<keyword evidence="3" id="KW-0720">Serine protease</keyword>
<dbReference type="Gene3D" id="2.40.10.10">
    <property type="entry name" value="Trypsin-like serine proteases"/>
    <property type="match status" value="2"/>
</dbReference>
<name>A0A663N4U0_ATHCN</name>
<dbReference type="GO" id="GO:0007340">
    <property type="term" value="P:acrosome reaction"/>
    <property type="evidence" value="ECO:0007669"/>
    <property type="project" value="TreeGrafter"/>
</dbReference>
<dbReference type="PANTHER" id="PTHR24252">
    <property type="entry name" value="ACROSIN-RELATED"/>
    <property type="match status" value="1"/>
</dbReference>
<dbReference type="PRINTS" id="PR00722">
    <property type="entry name" value="CHYMOTRYPSIN"/>
</dbReference>
<dbReference type="Ensembl" id="ENSACUT00000020757.1">
    <property type="protein sequence ID" value="ENSACUP00000019454.1"/>
    <property type="gene ID" value="ENSACUG00000013025.1"/>
</dbReference>
<dbReference type="GO" id="GO:0006508">
    <property type="term" value="P:proteolysis"/>
    <property type="evidence" value="ECO:0007669"/>
    <property type="project" value="UniProtKB-KW"/>
</dbReference>
<proteinExistence type="predicted"/>
<evidence type="ECO:0000259" key="5">
    <source>
        <dbReference type="PROSITE" id="PS50240"/>
    </source>
</evidence>
<evidence type="ECO:0000313" key="7">
    <source>
        <dbReference type="Proteomes" id="UP000472269"/>
    </source>
</evidence>
<organism evidence="6 7">
    <name type="scientific">Athene cunicularia</name>
    <name type="common">Burrowing owl</name>
    <name type="synonym">Speotyto cunicularia</name>
    <dbReference type="NCBI Taxonomy" id="194338"/>
    <lineage>
        <taxon>Eukaryota</taxon>
        <taxon>Metazoa</taxon>
        <taxon>Chordata</taxon>
        <taxon>Craniata</taxon>
        <taxon>Vertebrata</taxon>
        <taxon>Euteleostomi</taxon>
        <taxon>Archelosauria</taxon>
        <taxon>Archosauria</taxon>
        <taxon>Dinosauria</taxon>
        <taxon>Saurischia</taxon>
        <taxon>Theropoda</taxon>
        <taxon>Coelurosauria</taxon>
        <taxon>Aves</taxon>
        <taxon>Neognathae</taxon>
        <taxon>Neoaves</taxon>
        <taxon>Telluraves</taxon>
        <taxon>Strigiformes</taxon>
        <taxon>Strigidae</taxon>
        <taxon>Athene</taxon>
    </lineage>
</organism>
<evidence type="ECO:0000256" key="2">
    <source>
        <dbReference type="ARBA" id="ARBA00022801"/>
    </source>
</evidence>
<keyword evidence="1" id="KW-0645">Protease</keyword>
<reference evidence="6" key="1">
    <citation type="submission" date="2025-08" db="UniProtKB">
        <authorList>
            <consortium name="Ensembl"/>
        </authorList>
    </citation>
    <scope>IDENTIFICATION</scope>
</reference>